<dbReference type="InterPro" id="IPR050550">
    <property type="entry name" value="SEC23_SEC24_subfamily"/>
</dbReference>
<dbReference type="InterPro" id="IPR006895">
    <property type="entry name" value="Znf_Sec23_Sec24"/>
</dbReference>
<dbReference type="SUPFAM" id="SSF81811">
    <property type="entry name" value="Helical domain of Sec23/24"/>
    <property type="match status" value="1"/>
</dbReference>
<evidence type="ECO:0000259" key="19">
    <source>
        <dbReference type="Pfam" id="PF04811"/>
    </source>
</evidence>
<keyword evidence="8" id="KW-0479">Metal-binding</keyword>
<dbReference type="EMBL" id="LR790073">
    <property type="protein sequence ID" value="CAB3265935.1"/>
    <property type="molecule type" value="mRNA"/>
</dbReference>
<feature type="domain" description="Zinc finger Sec23/Sec24-type" evidence="18">
    <location>
        <begin position="450"/>
        <end position="486"/>
    </location>
</feature>
<evidence type="ECO:0000256" key="3">
    <source>
        <dbReference type="ARBA" id="ARBA00004397"/>
    </source>
</evidence>
<dbReference type="FunFam" id="3.40.50.410:FF:000019">
    <property type="entry name" value="SEC24 homolog B, COPII coat complex component"/>
    <property type="match status" value="1"/>
</dbReference>
<evidence type="ECO:0000256" key="9">
    <source>
        <dbReference type="ARBA" id="ARBA00022824"/>
    </source>
</evidence>
<dbReference type="GO" id="GO:0005829">
    <property type="term" value="C:cytosol"/>
    <property type="evidence" value="ECO:0007669"/>
    <property type="project" value="UniProtKB-SubCell"/>
</dbReference>
<dbReference type="GO" id="GO:0090110">
    <property type="term" value="P:COPII-coated vesicle cargo loading"/>
    <property type="evidence" value="ECO:0007669"/>
    <property type="project" value="TreeGrafter"/>
</dbReference>
<dbReference type="InterPro" id="IPR006896">
    <property type="entry name" value="Sec23/24_trunk_dom"/>
</dbReference>
<evidence type="ECO:0000256" key="2">
    <source>
        <dbReference type="ARBA" id="ARBA00004394"/>
    </source>
</evidence>
<feature type="compositionally biased region" description="Pro residues" evidence="16">
    <location>
        <begin position="262"/>
        <end position="275"/>
    </location>
</feature>
<evidence type="ECO:0000256" key="4">
    <source>
        <dbReference type="ARBA" id="ARBA00004514"/>
    </source>
</evidence>
<evidence type="ECO:0000256" key="16">
    <source>
        <dbReference type="SAM" id="MobiDB-lite"/>
    </source>
</evidence>
<dbReference type="GO" id="GO:0006886">
    <property type="term" value="P:intracellular protein transport"/>
    <property type="evidence" value="ECO:0007669"/>
    <property type="project" value="InterPro"/>
</dbReference>
<dbReference type="AlphaFoldDB" id="A0A6F9DSR9"/>
<dbReference type="GO" id="GO:0008270">
    <property type="term" value="F:zinc ion binding"/>
    <property type="evidence" value="ECO:0007669"/>
    <property type="project" value="InterPro"/>
</dbReference>
<dbReference type="Pfam" id="PF04810">
    <property type="entry name" value="zf-Sec23_Sec24"/>
    <property type="match status" value="1"/>
</dbReference>
<evidence type="ECO:0000313" key="22">
    <source>
        <dbReference type="EMBL" id="CAB3265935.1"/>
    </source>
</evidence>
<evidence type="ECO:0000256" key="11">
    <source>
        <dbReference type="ARBA" id="ARBA00022892"/>
    </source>
</evidence>
<evidence type="ECO:0000259" key="21">
    <source>
        <dbReference type="Pfam" id="PF08033"/>
    </source>
</evidence>
<dbReference type="InterPro" id="IPR036465">
    <property type="entry name" value="vWFA_dom_sf"/>
</dbReference>
<feature type="compositionally biased region" description="Polar residues" evidence="16">
    <location>
        <begin position="15"/>
        <end position="36"/>
    </location>
</feature>
<gene>
    <name evidence="22" type="primary">Sec24a-002</name>
</gene>
<feature type="compositionally biased region" description="Polar residues" evidence="16">
    <location>
        <begin position="197"/>
        <end position="212"/>
    </location>
</feature>
<evidence type="ECO:0000256" key="7">
    <source>
        <dbReference type="ARBA" id="ARBA00022490"/>
    </source>
</evidence>
<dbReference type="GO" id="GO:0005789">
    <property type="term" value="C:endoplasmic reticulum membrane"/>
    <property type="evidence" value="ECO:0007669"/>
    <property type="project" value="UniProtKB-SubCell"/>
</dbReference>
<dbReference type="Gene3D" id="2.30.30.380">
    <property type="entry name" value="Zn-finger domain of Sec23/24"/>
    <property type="match status" value="1"/>
</dbReference>
<dbReference type="SUPFAM" id="SSF82919">
    <property type="entry name" value="Zn-finger domain of Sec23/24"/>
    <property type="match status" value="1"/>
</dbReference>
<comment type="subcellular location">
    <subcellularLocation>
        <location evidence="4">Cytoplasm</location>
        <location evidence="4">Cytosol</location>
    </subcellularLocation>
    <subcellularLocation>
        <location evidence="1">Cytoplasmic vesicle</location>
        <location evidence="1">COPII-coated vesicle membrane</location>
        <topology evidence="1">Peripheral membrane protein</topology>
        <orientation evidence="1">Cytoplasmic side</orientation>
    </subcellularLocation>
    <subcellularLocation>
        <location evidence="3">Endoplasmic reticulum membrane</location>
        <topology evidence="3">Peripheral membrane protein</topology>
        <orientation evidence="3">Cytoplasmic side</orientation>
    </subcellularLocation>
    <subcellularLocation>
        <location evidence="2">Golgi apparatus membrane</location>
    </subcellularLocation>
</comment>
<proteinExistence type="evidence at transcript level"/>
<evidence type="ECO:0000256" key="14">
    <source>
        <dbReference type="ARBA" id="ARBA00023136"/>
    </source>
</evidence>
<evidence type="ECO:0000259" key="20">
    <source>
        <dbReference type="Pfam" id="PF04815"/>
    </source>
</evidence>
<evidence type="ECO:0000259" key="18">
    <source>
        <dbReference type="Pfam" id="PF04810"/>
    </source>
</evidence>
<dbReference type="Gene3D" id="2.60.40.1670">
    <property type="entry name" value="beta-sandwich domain of Sec23/24"/>
    <property type="match status" value="1"/>
</dbReference>
<keyword evidence="9" id="KW-0256">Endoplasmic reticulum</keyword>
<evidence type="ECO:0000256" key="1">
    <source>
        <dbReference type="ARBA" id="ARBA00004299"/>
    </source>
</evidence>
<dbReference type="GO" id="GO:0070971">
    <property type="term" value="C:endoplasmic reticulum exit site"/>
    <property type="evidence" value="ECO:0007669"/>
    <property type="project" value="TreeGrafter"/>
</dbReference>
<dbReference type="Pfam" id="PF04815">
    <property type="entry name" value="Sec23_helical"/>
    <property type="match status" value="1"/>
</dbReference>
<dbReference type="SUPFAM" id="SSF53300">
    <property type="entry name" value="vWA-like"/>
    <property type="match status" value="1"/>
</dbReference>
<feature type="domain" description="Sec23/Sec24 helical" evidence="20">
    <location>
        <begin position="866"/>
        <end position="967"/>
    </location>
</feature>
<dbReference type="GO" id="GO:0000149">
    <property type="term" value="F:SNARE binding"/>
    <property type="evidence" value="ECO:0007669"/>
    <property type="project" value="TreeGrafter"/>
</dbReference>
<evidence type="ECO:0000256" key="15">
    <source>
        <dbReference type="ARBA" id="ARBA00023329"/>
    </source>
</evidence>
<dbReference type="PANTHER" id="PTHR13803">
    <property type="entry name" value="SEC24-RELATED PROTEIN"/>
    <property type="match status" value="1"/>
</dbReference>
<evidence type="ECO:0000256" key="6">
    <source>
        <dbReference type="ARBA" id="ARBA00022448"/>
    </source>
</evidence>
<organism evidence="22">
    <name type="scientific">Phallusia mammillata</name>
    <dbReference type="NCBI Taxonomy" id="59560"/>
    <lineage>
        <taxon>Eukaryota</taxon>
        <taxon>Metazoa</taxon>
        <taxon>Chordata</taxon>
        <taxon>Tunicata</taxon>
        <taxon>Ascidiacea</taxon>
        <taxon>Phlebobranchia</taxon>
        <taxon>Ascidiidae</taxon>
        <taxon>Phallusia</taxon>
    </lineage>
</organism>
<dbReference type="InterPro" id="IPR036180">
    <property type="entry name" value="Gelsolin-like_dom_sf"/>
</dbReference>
<keyword evidence="7" id="KW-0963">Cytoplasm</keyword>
<feature type="compositionally biased region" description="Polar residues" evidence="16">
    <location>
        <begin position="177"/>
        <end position="188"/>
    </location>
</feature>
<dbReference type="SUPFAM" id="SSF82754">
    <property type="entry name" value="C-terminal, gelsolin-like domain of Sec23/24"/>
    <property type="match status" value="1"/>
</dbReference>
<keyword evidence="15" id="KW-0968">Cytoplasmic vesicle</keyword>
<feature type="domain" description="Gelsolin-like" evidence="17">
    <location>
        <begin position="994"/>
        <end position="1066"/>
    </location>
</feature>
<evidence type="ECO:0000256" key="13">
    <source>
        <dbReference type="ARBA" id="ARBA00023034"/>
    </source>
</evidence>
<feature type="compositionally biased region" description="Polar residues" evidence="16">
    <location>
        <begin position="226"/>
        <end position="241"/>
    </location>
</feature>
<feature type="domain" description="Sec23/Sec24 trunk" evidence="19">
    <location>
        <begin position="523"/>
        <end position="766"/>
    </location>
</feature>
<keyword evidence="13" id="KW-0333">Golgi apparatus</keyword>
<dbReference type="FunFam" id="2.30.30.380:FF:000004">
    <property type="entry name" value="SEC24 homolog B, COPII coat complex component"/>
    <property type="match status" value="1"/>
</dbReference>
<keyword evidence="14" id="KW-0472">Membrane</keyword>
<feature type="compositionally biased region" description="Pro residues" evidence="16">
    <location>
        <begin position="284"/>
        <end position="296"/>
    </location>
</feature>
<dbReference type="SUPFAM" id="SSF81995">
    <property type="entry name" value="beta-sandwich domain of Sec23/24"/>
    <property type="match status" value="1"/>
</dbReference>
<keyword evidence="6" id="KW-0813">Transport</keyword>
<dbReference type="InterPro" id="IPR006900">
    <property type="entry name" value="Sec23/24_helical_dom"/>
</dbReference>
<dbReference type="Gene3D" id="3.40.20.10">
    <property type="entry name" value="Severin"/>
    <property type="match status" value="1"/>
</dbReference>
<dbReference type="InterPro" id="IPR041742">
    <property type="entry name" value="Sec24-like_trunk_dom"/>
</dbReference>
<sequence>MPGYNQQAGPPKPGYSTNQSNLNAGQATLPNPSYNGTLPAGPNMPPTNSMTRQPGAPFNGPSMPMNHIVTPPTNPNMQPYNAVSVPHSASPSKYQGPQSNMQPLAGPPLPNQQGQNAMPHNGSPGLHGSHTGVTPPASQHGGIGDIRYAPPLPGQQFKSFTPPPGHPPNSHSPGLQAMNQHSSNSTPTHPGVLHPASQGTPTHSIYAPTSTGAPPLMQPPLPGQQTSNYPAMSQPSSMQTGQKGGIIAPPPLSGQQYVPPQNIHPPPPMSGPPTSGPQMSGPPMSGPPMSGPPMPGQPSNQTMAQGRGTMPPPGGEQKMHQQPGQPQQPHQPQVSQPSAFGAYPPQMQNLTNSMGNMGMGDANRPVNLMQETRILPPQKTVELPLRFETNAEGMLIPPNRKNCNPEVLRCTLKRIPDTKDLLGKVKLPFGLVVHPFRDLTSLPVISAGTIVRCKRCRTYINPFVSFLDERRWRCNMCFGVNETPEEFLHHPVTKTYGQPHTRPECTNATIEFIAPQEYMLRPPQPAVYLFLMDVSHSAVESGYLQIVCDALLDNLERLPGDKRTRIGFLTYNGTVHFYRLSEGLAQPQMIVVSDIDDVFLPTPENLLVNLHESKDLVQDLLHQLPTIHNVDAEGEIDTYSALGAALEVAKKLMSPFGGRVTVFQQAIPSIGPGTLKSREDPNSRAGQIPTANLNPATDFYKKMALDCSAHQVAIDMFFFNSQYIDIATLSCSSRFSAGDLHYYPSLHVQHNPMEVERLKNDLERYLTRKIGFEAVMRIRCTKGLSIHTFHGNFFVRSTDLLSLANVSPDSGYAVNLTLDEPLTDQSAACVQAALLYTTSKGERRIRVHTMCIPIVKTTAEIHNNVDCEAVVALLAKMGVDRSVTASLQDARDALLNAVIDPLKAYKAGLPQSMTVGGLYVPKCLRLFPLYIQSLLKHPAFRAGVSTRLDDRVFSMINFKMQPVGYFMQDVHPDLYRVDDLNDEGAVTVGGREVPQPDLLPLSAESISQYGCFLLDCGWRMFLLVGRQSPQAFIKNVLGAPQFSNIEEPMYSIPELENPTSELFHSFIEWLRENRPHHAPIRVIRDDSRDRHLFFSRLHQDRTESSMSLQEFLIHVQQKLT</sequence>
<dbReference type="GO" id="GO:0030127">
    <property type="term" value="C:COPII vesicle coat"/>
    <property type="evidence" value="ECO:0007669"/>
    <property type="project" value="InterPro"/>
</dbReference>
<dbReference type="Pfam" id="PF04811">
    <property type="entry name" value="Sec23_trunk"/>
    <property type="match status" value="1"/>
</dbReference>
<feature type="compositionally biased region" description="Low complexity" evidence="16">
    <location>
        <begin position="321"/>
        <end position="337"/>
    </location>
</feature>
<dbReference type="Gene3D" id="1.20.120.730">
    <property type="entry name" value="Sec23/Sec24 helical domain"/>
    <property type="match status" value="1"/>
</dbReference>
<name>A0A6F9DSR9_9ASCI</name>
<dbReference type="Pfam" id="PF08033">
    <property type="entry name" value="Sec23_BS"/>
    <property type="match status" value="1"/>
</dbReference>
<accession>A0A6F9DSR9</accession>
<dbReference type="InterPro" id="IPR029006">
    <property type="entry name" value="ADF-H/Gelsolin-like_dom_sf"/>
</dbReference>
<dbReference type="InterPro" id="IPR012990">
    <property type="entry name" value="Beta-sandwich_Sec23_24"/>
</dbReference>
<evidence type="ECO:0000256" key="5">
    <source>
        <dbReference type="ARBA" id="ARBA00008334"/>
    </source>
</evidence>
<dbReference type="Gene3D" id="3.40.50.410">
    <property type="entry name" value="von Willebrand factor, type A domain"/>
    <property type="match status" value="1"/>
</dbReference>
<protein>
    <submittedName>
        <fullName evidence="22">Protein transport protein Sec24A</fullName>
    </submittedName>
</protein>
<reference evidence="22" key="1">
    <citation type="submission" date="2020-04" db="EMBL/GenBank/DDBJ databases">
        <authorList>
            <person name="Neveu A P."/>
        </authorList>
    </citation>
    <scope>NUCLEOTIDE SEQUENCE</scope>
    <source>
        <tissue evidence="22">Whole embryo</tissue>
    </source>
</reference>
<evidence type="ECO:0000256" key="8">
    <source>
        <dbReference type="ARBA" id="ARBA00022723"/>
    </source>
</evidence>
<comment type="similarity">
    <text evidence="5">Belongs to the SEC23/SEC24 family. SEC24 subfamily.</text>
</comment>
<evidence type="ECO:0000259" key="17">
    <source>
        <dbReference type="Pfam" id="PF00626"/>
    </source>
</evidence>
<dbReference type="GO" id="GO:0000139">
    <property type="term" value="C:Golgi membrane"/>
    <property type="evidence" value="ECO:0007669"/>
    <property type="project" value="UniProtKB-SubCell"/>
</dbReference>
<keyword evidence="11" id="KW-0931">ER-Golgi transport</keyword>
<evidence type="ECO:0000256" key="12">
    <source>
        <dbReference type="ARBA" id="ARBA00022927"/>
    </source>
</evidence>
<dbReference type="InterPro" id="IPR036174">
    <property type="entry name" value="Znf_Sec23_Sec24_sf"/>
</dbReference>
<evidence type="ECO:0000256" key="10">
    <source>
        <dbReference type="ARBA" id="ARBA00022833"/>
    </source>
</evidence>
<dbReference type="Pfam" id="PF00626">
    <property type="entry name" value="Gelsolin"/>
    <property type="match status" value="1"/>
</dbReference>
<keyword evidence="10" id="KW-0862">Zinc</keyword>
<keyword evidence="12" id="KW-0653">Protein transport</keyword>
<dbReference type="InterPro" id="IPR036175">
    <property type="entry name" value="Sec23/24_helical_dom_sf"/>
</dbReference>
<dbReference type="CDD" id="cd01479">
    <property type="entry name" value="Sec24-like"/>
    <property type="match status" value="1"/>
</dbReference>
<feature type="domain" description="Sec23/Sec24 beta-sandwich" evidence="21">
    <location>
        <begin position="771"/>
        <end position="854"/>
    </location>
</feature>
<dbReference type="PANTHER" id="PTHR13803:SF39">
    <property type="entry name" value="SECRETORY 24AB, ISOFORM A"/>
    <property type="match status" value="1"/>
</dbReference>
<feature type="compositionally biased region" description="Polar residues" evidence="16">
    <location>
        <begin position="75"/>
        <end position="102"/>
    </location>
</feature>
<dbReference type="InterPro" id="IPR007123">
    <property type="entry name" value="Gelsolin-like_dom"/>
</dbReference>
<feature type="region of interest" description="Disordered" evidence="16">
    <location>
        <begin position="1"/>
        <end position="350"/>
    </location>
</feature>